<gene>
    <name evidence="2" type="ORF">BK664_26615</name>
</gene>
<dbReference type="InterPro" id="IPR015879">
    <property type="entry name" value="Ring_hydroxy_dOase_asu_C_dom"/>
</dbReference>
<organism evidence="2 3">
    <name type="scientific">Pseudomonas brassicacearum</name>
    <dbReference type="NCBI Taxonomy" id="930166"/>
    <lineage>
        <taxon>Bacteria</taxon>
        <taxon>Pseudomonadati</taxon>
        <taxon>Pseudomonadota</taxon>
        <taxon>Gammaproteobacteria</taxon>
        <taxon>Pseudomonadales</taxon>
        <taxon>Pseudomonadaceae</taxon>
        <taxon>Pseudomonas</taxon>
    </lineage>
</organism>
<evidence type="ECO:0000313" key="2">
    <source>
        <dbReference type="EMBL" id="RON32961.1"/>
    </source>
</evidence>
<protein>
    <recommendedName>
        <fullName evidence="1">Aromatic-ring-hydroxylating dioxygenase alpha subunit C-terminal domain-containing protein</fullName>
    </recommendedName>
</protein>
<accession>A0A423J5J6</accession>
<reference evidence="2 3" key="1">
    <citation type="submission" date="2016-10" db="EMBL/GenBank/DDBJ databases">
        <title>Comparative genome analysis of multiple Pseudomonas spp. focuses on biocontrol and plant growth promoting traits.</title>
        <authorList>
            <person name="Tao X.-Y."/>
            <person name="Taylor C.G."/>
        </authorList>
    </citation>
    <scope>NUCLEOTIDE SEQUENCE [LARGE SCALE GENOMIC DNA]</scope>
    <source>
        <strain evidence="2 3">38D4</strain>
    </source>
</reference>
<dbReference type="Gene3D" id="3.90.380.10">
    <property type="entry name" value="Naphthalene 1,2-dioxygenase Alpha Subunit, Chain A, domain 1"/>
    <property type="match status" value="1"/>
</dbReference>
<proteinExistence type="predicted"/>
<evidence type="ECO:0000313" key="3">
    <source>
        <dbReference type="Proteomes" id="UP000286351"/>
    </source>
</evidence>
<evidence type="ECO:0000259" key="1">
    <source>
        <dbReference type="Pfam" id="PF00848"/>
    </source>
</evidence>
<name>A0A423J5J6_9PSED</name>
<dbReference type="SUPFAM" id="SSF55961">
    <property type="entry name" value="Bet v1-like"/>
    <property type="match status" value="1"/>
</dbReference>
<dbReference type="GO" id="GO:0005506">
    <property type="term" value="F:iron ion binding"/>
    <property type="evidence" value="ECO:0007669"/>
    <property type="project" value="InterPro"/>
</dbReference>
<dbReference type="Proteomes" id="UP000286351">
    <property type="component" value="Unassembled WGS sequence"/>
</dbReference>
<dbReference type="EMBL" id="MOBO01000030">
    <property type="protein sequence ID" value="RON32961.1"/>
    <property type="molecule type" value="Genomic_DNA"/>
</dbReference>
<comment type="caution">
    <text evidence="2">The sequence shown here is derived from an EMBL/GenBank/DDBJ whole genome shotgun (WGS) entry which is preliminary data.</text>
</comment>
<dbReference type="Pfam" id="PF00848">
    <property type="entry name" value="Ring_hydroxyl_A"/>
    <property type="match status" value="1"/>
</dbReference>
<dbReference type="AlphaFoldDB" id="A0A423J5J6"/>
<feature type="domain" description="Aromatic-ring-hydroxylating dioxygenase alpha subunit C-terminal" evidence="1">
    <location>
        <begin position="2"/>
        <end position="83"/>
    </location>
</feature>
<sequence length="93" mass="10602">MIPLDAERSLLRFGYYSTNTESAAVTESCMKWINEDLRPEDIALNISVQKGLHSLGYDQGRYMIDAQRSNESEHLVHHFHRLVFNGIHGPTAT</sequence>
<dbReference type="GO" id="GO:0051537">
    <property type="term" value="F:2 iron, 2 sulfur cluster binding"/>
    <property type="evidence" value="ECO:0007669"/>
    <property type="project" value="InterPro"/>
</dbReference>